<keyword evidence="5 9" id="KW-1133">Transmembrane helix</keyword>
<dbReference type="Pfam" id="PF01741">
    <property type="entry name" value="MscL"/>
    <property type="match status" value="1"/>
</dbReference>
<evidence type="ECO:0000256" key="8">
    <source>
        <dbReference type="ARBA" id="ARBA00023303"/>
    </source>
</evidence>
<comment type="subcellular location">
    <subcellularLocation>
        <location evidence="9">Cell membrane</location>
        <topology evidence="9">Multi-pass membrane protein</topology>
    </subcellularLocation>
    <subcellularLocation>
        <location evidence="1">Membrane</location>
        <topology evidence="1">Multi-pass membrane protein</topology>
    </subcellularLocation>
</comment>
<dbReference type="SUPFAM" id="SSF81330">
    <property type="entry name" value="Gated mechanosensitive channel"/>
    <property type="match status" value="1"/>
</dbReference>
<dbReference type="InterPro" id="IPR001185">
    <property type="entry name" value="MS_channel"/>
</dbReference>
<name>A0ABS2PDY8_9BACL</name>
<dbReference type="Proteomes" id="UP000741863">
    <property type="component" value="Unassembled WGS sequence"/>
</dbReference>
<evidence type="ECO:0000256" key="5">
    <source>
        <dbReference type="ARBA" id="ARBA00022989"/>
    </source>
</evidence>
<organism evidence="10 11">
    <name type="scientific">Geomicrobium sediminis</name>
    <dbReference type="NCBI Taxonomy" id="1347788"/>
    <lineage>
        <taxon>Bacteria</taxon>
        <taxon>Bacillati</taxon>
        <taxon>Bacillota</taxon>
        <taxon>Bacilli</taxon>
        <taxon>Bacillales</taxon>
        <taxon>Geomicrobium</taxon>
    </lineage>
</organism>
<comment type="function">
    <text evidence="9">Channel that opens in response to stretch forces in the membrane lipid bilayer. May participate in the regulation of osmotic pressure changes within the cell.</text>
</comment>
<comment type="caution">
    <text evidence="10">The sequence shown here is derived from an EMBL/GenBank/DDBJ whole genome shotgun (WGS) entry which is preliminary data.</text>
</comment>
<dbReference type="HAMAP" id="MF_00115">
    <property type="entry name" value="MscL"/>
    <property type="match status" value="1"/>
</dbReference>
<dbReference type="PRINTS" id="PR01264">
    <property type="entry name" value="MECHCHANNEL"/>
</dbReference>
<dbReference type="NCBIfam" id="NF010560">
    <property type="entry name" value="PRK13955.1"/>
    <property type="match status" value="1"/>
</dbReference>
<evidence type="ECO:0000256" key="4">
    <source>
        <dbReference type="ARBA" id="ARBA00022692"/>
    </source>
</evidence>
<evidence type="ECO:0000256" key="6">
    <source>
        <dbReference type="ARBA" id="ARBA00023065"/>
    </source>
</evidence>
<keyword evidence="4 9" id="KW-0812">Transmembrane</keyword>
<evidence type="ECO:0000256" key="1">
    <source>
        <dbReference type="ARBA" id="ARBA00004141"/>
    </source>
</evidence>
<dbReference type="InterPro" id="IPR036019">
    <property type="entry name" value="MscL_channel"/>
</dbReference>
<keyword evidence="6 9" id="KW-0406">Ion transport</keyword>
<dbReference type="NCBIfam" id="TIGR00220">
    <property type="entry name" value="mscL"/>
    <property type="match status" value="1"/>
</dbReference>
<keyword evidence="11" id="KW-1185">Reference proteome</keyword>
<evidence type="ECO:0000256" key="9">
    <source>
        <dbReference type="HAMAP-Rule" id="MF_00115"/>
    </source>
</evidence>
<proteinExistence type="inferred from homology"/>
<dbReference type="PANTHER" id="PTHR30266:SF2">
    <property type="entry name" value="LARGE-CONDUCTANCE MECHANOSENSITIVE CHANNEL"/>
    <property type="match status" value="1"/>
</dbReference>
<keyword evidence="3 9" id="KW-1003">Cell membrane</keyword>
<dbReference type="InterPro" id="IPR037673">
    <property type="entry name" value="MSC/AndL"/>
</dbReference>
<dbReference type="RefSeq" id="WP_204697877.1">
    <property type="nucleotide sequence ID" value="NZ_JAFBEC010000006.1"/>
</dbReference>
<sequence length="138" mass="15438">MWKEFKAFIAQGNVLDLAVAVVIGAAFQQIVSSLVDHIIMPFVGVILGGVDFSSLVFQFGDAQVEYGMFIQAIVDFLIIALAIFIFVKVANKLIKRRAEAEEAEEEMEEEPPASEVYLKEIRDLLSKQQESQPNDDKE</sequence>
<comment type="similarity">
    <text evidence="9">Belongs to the MscL family.</text>
</comment>
<dbReference type="NCBIfam" id="NF001843">
    <property type="entry name" value="PRK00567.1-4"/>
    <property type="match status" value="1"/>
</dbReference>
<dbReference type="EMBL" id="JAFBEC010000006">
    <property type="protein sequence ID" value="MBM7633280.1"/>
    <property type="molecule type" value="Genomic_DNA"/>
</dbReference>
<evidence type="ECO:0000313" key="10">
    <source>
        <dbReference type="EMBL" id="MBM7633280.1"/>
    </source>
</evidence>
<dbReference type="PANTHER" id="PTHR30266">
    <property type="entry name" value="MECHANOSENSITIVE CHANNEL MSCL"/>
    <property type="match status" value="1"/>
</dbReference>
<keyword evidence="8 9" id="KW-0407">Ion channel</keyword>
<keyword evidence="2 9" id="KW-0813">Transport</keyword>
<evidence type="ECO:0000256" key="7">
    <source>
        <dbReference type="ARBA" id="ARBA00023136"/>
    </source>
</evidence>
<evidence type="ECO:0000256" key="2">
    <source>
        <dbReference type="ARBA" id="ARBA00022448"/>
    </source>
</evidence>
<keyword evidence="7 9" id="KW-0472">Membrane</keyword>
<evidence type="ECO:0000313" key="11">
    <source>
        <dbReference type="Proteomes" id="UP000741863"/>
    </source>
</evidence>
<dbReference type="Gene3D" id="1.10.1200.120">
    <property type="entry name" value="Large-conductance mechanosensitive channel, MscL, domain 1"/>
    <property type="match status" value="1"/>
</dbReference>
<feature type="transmembrane region" description="Helical" evidence="9">
    <location>
        <begin position="39"/>
        <end position="60"/>
    </location>
</feature>
<reference evidence="10 11" key="1">
    <citation type="submission" date="2021-01" db="EMBL/GenBank/DDBJ databases">
        <title>Genomic Encyclopedia of Type Strains, Phase IV (KMG-IV): sequencing the most valuable type-strain genomes for metagenomic binning, comparative biology and taxonomic classification.</title>
        <authorList>
            <person name="Goeker M."/>
        </authorList>
    </citation>
    <scope>NUCLEOTIDE SEQUENCE [LARGE SCALE GENOMIC DNA]</scope>
    <source>
        <strain evidence="10 11">DSM 25540</strain>
    </source>
</reference>
<gene>
    <name evidence="9" type="primary">mscL</name>
    <name evidence="10" type="ORF">JOD17_002374</name>
</gene>
<accession>A0ABS2PDY8</accession>
<protein>
    <recommendedName>
        <fullName evidence="9">Large-conductance mechanosensitive channel</fullName>
    </recommendedName>
</protein>
<evidence type="ECO:0000256" key="3">
    <source>
        <dbReference type="ARBA" id="ARBA00022475"/>
    </source>
</evidence>
<feature type="transmembrane region" description="Helical" evidence="9">
    <location>
        <begin position="66"/>
        <end position="87"/>
    </location>
</feature>
<comment type="subunit">
    <text evidence="9">Homopentamer.</text>
</comment>